<keyword evidence="2" id="KW-0812">Transmembrane</keyword>
<dbReference type="KEGG" id="cfus:CYFUS_006886"/>
<evidence type="ECO:0000256" key="1">
    <source>
        <dbReference type="SAM" id="MobiDB-lite"/>
    </source>
</evidence>
<evidence type="ECO:0008006" key="5">
    <source>
        <dbReference type="Google" id="ProtNLM"/>
    </source>
</evidence>
<keyword evidence="2" id="KW-0472">Membrane</keyword>
<dbReference type="RefSeq" id="WP_157758838.1">
    <property type="nucleotide sequence ID" value="NZ_CP022098.1"/>
</dbReference>
<feature type="transmembrane region" description="Helical" evidence="2">
    <location>
        <begin position="21"/>
        <end position="42"/>
    </location>
</feature>
<feature type="compositionally biased region" description="Low complexity" evidence="1">
    <location>
        <begin position="258"/>
        <end position="271"/>
    </location>
</feature>
<feature type="compositionally biased region" description="Pro residues" evidence="1">
    <location>
        <begin position="232"/>
        <end position="242"/>
    </location>
</feature>
<keyword evidence="2" id="KW-1133">Transmembrane helix</keyword>
<gene>
    <name evidence="3" type="ORF">CYFUS_006886</name>
</gene>
<evidence type="ECO:0000313" key="4">
    <source>
        <dbReference type="Proteomes" id="UP000217257"/>
    </source>
</evidence>
<accession>A0A250JCW2</accession>
<organism evidence="3 4">
    <name type="scientific">Cystobacter fuscus</name>
    <dbReference type="NCBI Taxonomy" id="43"/>
    <lineage>
        <taxon>Bacteria</taxon>
        <taxon>Pseudomonadati</taxon>
        <taxon>Myxococcota</taxon>
        <taxon>Myxococcia</taxon>
        <taxon>Myxococcales</taxon>
        <taxon>Cystobacterineae</taxon>
        <taxon>Archangiaceae</taxon>
        <taxon>Cystobacter</taxon>
    </lineage>
</organism>
<proteinExistence type="predicted"/>
<feature type="region of interest" description="Disordered" evidence="1">
    <location>
        <begin position="225"/>
        <end position="271"/>
    </location>
</feature>
<dbReference type="AlphaFoldDB" id="A0A250JCW2"/>
<evidence type="ECO:0000313" key="3">
    <source>
        <dbReference type="EMBL" id="ATB41420.1"/>
    </source>
</evidence>
<name>A0A250JCW2_9BACT</name>
<sequence>MSSPMSPSQHRPSLGRRATSAFTRLLVTLLVLGLGAAVVFLLSQLNARTFSLAQENGQLVVMKGRLLPTGAVPYRPGDARLADAYAPLGVEGRDVSMLVERKFTERDELDRALFPLLESLAQPKVQSDDPAVLEKGLYYLRRAELLTGLTEEQRRSLGTMKTEVAFFQAKQKLEEARRGVTEALTQLKLAAESRNRNTQRANQMLTTVGPAAQALERALRAVDASFEGADAPPLPTPAPAPAPGSEATPAGTPPSTGPAPGATGEAPGTAR</sequence>
<dbReference type="Proteomes" id="UP000217257">
    <property type="component" value="Chromosome"/>
</dbReference>
<protein>
    <recommendedName>
        <fullName evidence="5">IF-2 protein</fullName>
    </recommendedName>
</protein>
<dbReference type="EMBL" id="CP022098">
    <property type="protein sequence ID" value="ATB41420.1"/>
    <property type="molecule type" value="Genomic_DNA"/>
</dbReference>
<reference evidence="3 4" key="1">
    <citation type="submission" date="2017-06" db="EMBL/GenBank/DDBJ databases">
        <title>Sequencing and comparative analysis of myxobacterial genomes.</title>
        <authorList>
            <person name="Rupp O."/>
            <person name="Goesmann A."/>
            <person name="Sogaard-Andersen L."/>
        </authorList>
    </citation>
    <scope>NUCLEOTIDE SEQUENCE [LARGE SCALE GENOMIC DNA]</scope>
    <source>
        <strain evidence="3 4">DSM 52655</strain>
    </source>
</reference>
<evidence type="ECO:0000256" key="2">
    <source>
        <dbReference type="SAM" id="Phobius"/>
    </source>
</evidence>